<dbReference type="EMBL" id="NMPR01000133">
    <property type="protein sequence ID" value="KAA8629511.1"/>
    <property type="molecule type" value="Genomic_DNA"/>
</dbReference>
<proteinExistence type="predicted"/>
<organism evidence="1 2">
    <name type="scientific">Sordaria macrospora</name>
    <dbReference type="NCBI Taxonomy" id="5147"/>
    <lineage>
        <taxon>Eukaryota</taxon>
        <taxon>Fungi</taxon>
        <taxon>Dikarya</taxon>
        <taxon>Ascomycota</taxon>
        <taxon>Pezizomycotina</taxon>
        <taxon>Sordariomycetes</taxon>
        <taxon>Sordariomycetidae</taxon>
        <taxon>Sordariales</taxon>
        <taxon>Sordariaceae</taxon>
        <taxon>Sordaria</taxon>
    </lineage>
</organism>
<dbReference type="AlphaFoldDB" id="A0A8S8ZLA5"/>
<dbReference type="Proteomes" id="UP000433876">
    <property type="component" value="Unassembled WGS sequence"/>
</dbReference>
<evidence type="ECO:0008006" key="3">
    <source>
        <dbReference type="Google" id="ProtNLM"/>
    </source>
</evidence>
<reference evidence="1 2" key="1">
    <citation type="submission" date="2017-07" db="EMBL/GenBank/DDBJ databases">
        <title>Genome sequence of the Sordaria macrospora wild type strain R19027.</title>
        <authorList>
            <person name="Nowrousian M."/>
            <person name="Teichert I."/>
            <person name="Kueck U."/>
        </authorList>
    </citation>
    <scope>NUCLEOTIDE SEQUENCE [LARGE SCALE GENOMIC DNA]</scope>
    <source>
        <strain evidence="1 2">R19027</strain>
        <tissue evidence="1">Mycelium</tissue>
    </source>
</reference>
<sequence>MRSFTAAAIPPDIAPLLSTPKSLSTGGYRHLLDDDRTLRSPPYLDTIISPSSTGTLSPPVTPARGIPTLGLGLLDLFPTELLIPILCHLDIRTLLHFRALNRHALSLVDLCPGYLPIRTHAPNILRGILAIEAGPYWTLSNLWIKLRQKECDSPPDACRSKEGSFAGYLCLLKRKRYCWGGGGGEGEGPWRPGPWREIYHGWPGPMKAEFAVTFFGLDEGRLQGQDPKVLEMCLEPRIRALPRAELPDEVRWKVSWGRVSRTDHKYGVESGTWPGKGPGNLAEKGKGERLVLLDTETVFGMVVYLGFDPEKEMKSCSPLSKQLQHCWARYVKGNEVAFLAKGMEAAIKAGVDLDKVTPPDSEKKTGNISSGWAHRFFVLGGGISLS</sequence>
<evidence type="ECO:0000313" key="1">
    <source>
        <dbReference type="EMBL" id="KAA8629511.1"/>
    </source>
</evidence>
<protein>
    <recommendedName>
        <fullName evidence="3">F-box domain-containing protein</fullName>
    </recommendedName>
</protein>
<comment type="caution">
    <text evidence="1">The sequence shown here is derived from an EMBL/GenBank/DDBJ whole genome shotgun (WGS) entry which is preliminary data.</text>
</comment>
<evidence type="ECO:0000313" key="2">
    <source>
        <dbReference type="Proteomes" id="UP000433876"/>
    </source>
</evidence>
<accession>A0A8S8ZLA5</accession>
<dbReference type="VEuPathDB" id="FungiDB:SMAC_08448"/>
<gene>
    <name evidence="1" type="ORF">SMACR_08448</name>
</gene>
<name>A0A8S8ZLA5_SORMA</name>